<dbReference type="AlphaFoldDB" id="A0A645JJ04"/>
<dbReference type="InterPro" id="IPR042111">
    <property type="entry name" value="Adenylosuccinate_synth_dom3"/>
</dbReference>
<sequence>MADYDGSYRSLPLEAKEYLRFIEERTGVPVGIISIGPERSQTVDVYKKWWPAQEQ</sequence>
<comment type="caution">
    <text evidence="1">The sequence shown here is derived from an EMBL/GenBank/DDBJ whole genome shotgun (WGS) entry which is preliminary data.</text>
</comment>
<dbReference type="Gene3D" id="3.90.170.10">
    <property type="entry name" value="Adenylosuccinate Synthetase, subunit A, domain 3"/>
    <property type="match status" value="1"/>
</dbReference>
<dbReference type="GO" id="GO:0000166">
    <property type="term" value="F:nucleotide binding"/>
    <property type="evidence" value="ECO:0007669"/>
    <property type="project" value="InterPro"/>
</dbReference>
<dbReference type="EMBL" id="VSSQ01142568">
    <property type="protein sequence ID" value="MPN63327.1"/>
    <property type="molecule type" value="Genomic_DNA"/>
</dbReference>
<accession>A0A645JJ04</accession>
<dbReference type="GO" id="GO:0006164">
    <property type="term" value="P:purine nucleotide biosynthetic process"/>
    <property type="evidence" value="ECO:0007669"/>
    <property type="project" value="InterPro"/>
</dbReference>
<proteinExistence type="predicted"/>
<organism evidence="1">
    <name type="scientific">bioreactor metagenome</name>
    <dbReference type="NCBI Taxonomy" id="1076179"/>
    <lineage>
        <taxon>unclassified sequences</taxon>
        <taxon>metagenomes</taxon>
        <taxon>ecological metagenomes</taxon>
    </lineage>
</organism>
<dbReference type="EC" id="6.3.4.4" evidence="1"/>
<dbReference type="SUPFAM" id="SSF52540">
    <property type="entry name" value="P-loop containing nucleoside triphosphate hydrolases"/>
    <property type="match status" value="1"/>
</dbReference>
<reference evidence="1" key="1">
    <citation type="submission" date="2019-08" db="EMBL/GenBank/DDBJ databases">
        <authorList>
            <person name="Kucharzyk K."/>
            <person name="Murdoch R.W."/>
            <person name="Higgins S."/>
            <person name="Loffler F."/>
        </authorList>
    </citation>
    <scope>NUCLEOTIDE SEQUENCE</scope>
</reference>
<dbReference type="GO" id="GO:0004019">
    <property type="term" value="F:adenylosuccinate synthase activity"/>
    <property type="evidence" value="ECO:0007669"/>
    <property type="project" value="UniProtKB-EC"/>
</dbReference>
<name>A0A645JJ04_9ZZZZ</name>
<dbReference type="InterPro" id="IPR001114">
    <property type="entry name" value="Adenylosuccinate_synthetase"/>
</dbReference>
<protein>
    <submittedName>
        <fullName evidence="1">Adenylosuccinate synthetase</fullName>
        <ecNumber evidence="1">6.3.4.4</ecNumber>
    </submittedName>
</protein>
<dbReference type="Pfam" id="PF00709">
    <property type="entry name" value="Adenylsucc_synt"/>
    <property type="match status" value="1"/>
</dbReference>
<gene>
    <name evidence="1" type="primary">purA_59</name>
    <name evidence="1" type="ORF">SDC9_211085</name>
</gene>
<evidence type="ECO:0000313" key="1">
    <source>
        <dbReference type="EMBL" id="MPN63327.1"/>
    </source>
</evidence>
<dbReference type="InterPro" id="IPR027417">
    <property type="entry name" value="P-loop_NTPase"/>
</dbReference>
<keyword evidence="1" id="KW-0436">Ligase</keyword>